<dbReference type="Proteomes" id="UP000324222">
    <property type="component" value="Unassembled WGS sequence"/>
</dbReference>
<name>A0A5B7HQZ2_PORTR</name>
<evidence type="ECO:0000313" key="3">
    <source>
        <dbReference type="Proteomes" id="UP000324222"/>
    </source>
</evidence>
<evidence type="ECO:0000256" key="1">
    <source>
        <dbReference type="SAM" id="MobiDB-lite"/>
    </source>
</evidence>
<gene>
    <name evidence="2" type="ORF">E2C01_066855</name>
</gene>
<protein>
    <submittedName>
        <fullName evidence="2">Uncharacterized protein</fullName>
    </submittedName>
</protein>
<accession>A0A5B7HQZ2</accession>
<proteinExistence type="predicted"/>
<feature type="compositionally biased region" description="Basic residues" evidence="1">
    <location>
        <begin position="1"/>
        <end position="16"/>
    </location>
</feature>
<sequence>MNHDHGRKKRKKKKVQKQQQQQQQQQQHQQQQQQQLQLLLLLIFNGEFKQPYPFNSYNTMTRFHIHSAYYLAILYIFKKLCGGIK</sequence>
<keyword evidence="3" id="KW-1185">Reference proteome</keyword>
<feature type="region of interest" description="Disordered" evidence="1">
    <location>
        <begin position="1"/>
        <end position="28"/>
    </location>
</feature>
<organism evidence="2 3">
    <name type="scientific">Portunus trituberculatus</name>
    <name type="common">Swimming crab</name>
    <name type="synonym">Neptunus trituberculatus</name>
    <dbReference type="NCBI Taxonomy" id="210409"/>
    <lineage>
        <taxon>Eukaryota</taxon>
        <taxon>Metazoa</taxon>
        <taxon>Ecdysozoa</taxon>
        <taxon>Arthropoda</taxon>
        <taxon>Crustacea</taxon>
        <taxon>Multicrustacea</taxon>
        <taxon>Malacostraca</taxon>
        <taxon>Eumalacostraca</taxon>
        <taxon>Eucarida</taxon>
        <taxon>Decapoda</taxon>
        <taxon>Pleocyemata</taxon>
        <taxon>Brachyura</taxon>
        <taxon>Eubrachyura</taxon>
        <taxon>Portunoidea</taxon>
        <taxon>Portunidae</taxon>
        <taxon>Portuninae</taxon>
        <taxon>Portunus</taxon>
    </lineage>
</organism>
<evidence type="ECO:0000313" key="2">
    <source>
        <dbReference type="EMBL" id="MPC72543.1"/>
    </source>
</evidence>
<dbReference type="AlphaFoldDB" id="A0A5B7HQZ2"/>
<dbReference type="EMBL" id="VSRR010034924">
    <property type="protein sequence ID" value="MPC72543.1"/>
    <property type="molecule type" value="Genomic_DNA"/>
</dbReference>
<reference evidence="2 3" key="1">
    <citation type="submission" date="2019-05" db="EMBL/GenBank/DDBJ databases">
        <title>Another draft genome of Portunus trituberculatus and its Hox gene families provides insights of decapod evolution.</title>
        <authorList>
            <person name="Jeong J.-H."/>
            <person name="Song I."/>
            <person name="Kim S."/>
            <person name="Choi T."/>
            <person name="Kim D."/>
            <person name="Ryu S."/>
            <person name="Kim W."/>
        </authorList>
    </citation>
    <scope>NUCLEOTIDE SEQUENCE [LARGE SCALE GENOMIC DNA]</scope>
    <source>
        <tissue evidence="2">Muscle</tissue>
    </source>
</reference>
<comment type="caution">
    <text evidence="2">The sequence shown here is derived from an EMBL/GenBank/DDBJ whole genome shotgun (WGS) entry which is preliminary data.</text>
</comment>
<feature type="compositionally biased region" description="Low complexity" evidence="1">
    <location>
        <begin position="17"/>
        <end position="28"/>
    </location>
</feature>